<comment type="caution">
    <text evidence="2">The sequence shown here is derived from an EMBL/GenBank/DDBJ whole genome shotgun (WGS) entry which is preliminary data.</text>
</comment>
<keyword evidence="3" id="KW-1185">Reference proteome</keyword>
<dbReference type="Proteomes" id="UP001215598">
    <property type="component" value="Unassembled WGS sequence"/>
</dbReference>
<accession>A0AAD7MPN3</accession>
<reference evidence="2" key="1">
    <citation type="submission" date="2023-03" db="EMBL/GenBank/DDBJ databases">
        <title>Massive genome expansion in bonnet fungi (Mycena s.s.) driven by repeated elements and novel gene families across ecological guilds.</title>
        <authorList>
            <consortium name="Lawrence Berkeley National Laboratory"/>
            <person name="Harder C.B."/>
            <person name="Miyauchi S."/>
            <person name="Viragh M."/>
            <person name="Kuo A."/>
            <person name="Thoen E."/>
            <person name="Andreopoulos B."/>
            <person name="Lu D."/>
            <person name="Skrede I."/>
            <person name="Drula E."/>
            <person name="Henrissat B."/>
            <person name="Morin E."/>
            <person name="Kohler A."/>
            <person name="Barry K."/>
            <person name="LaButti K."/>
            <person name="Morin E."/>
            <person name="Salamov A."/>
            <person name="Lipzen A."/>
            <person name="Mereny Z."/>
            <person name="Hegedus B."/>
            <person name="Baldrian P."/>
            <person name="Stursova M."/>
            <person name="Weitz H."/>
            <person name="Taylor A."/>
            <person name="Grigoriev I.V."/>
            <person name="Nagy L.G."/>
            <person name="Martin F."/>
            <person name="Kauserud H."/>
        </authorList>
    </citation>
    <scope>NUCLEOTIDE SEQUENCE</scope>
    <source>
        <strain evidence="2">CBHHK182m</strain>
    </source>
</reference>
<dbReference type="AlphaFoldDB" id="A0AAD7MPN3"/>
<gene>
    <name evidence="2" type="ORF">B0H16DRAFT_1735242</name>
</gene>
<name>A0AAD7MPN3_9AGAR</name>
<evidence type="ECO:0000256" key="1">
    <source>
        <dbReference type="SAM" id="MobiDB-lite"/>
    </source>
</evidence>
<protein>
    <submittedName>
        <fullName evidence="2">Uncharacterized protein</fullName>
    </submittedName>
</protein>
<feature type="compositionally biased region" description="Basic residues" evidence="1">
    <location>
        <begin position="88"/>
        <end position="97"/>
    </location>
</feature>
<evidence type="ECO:0000313" key="2">
    <source>
        <dbReference type="EMBL" id="KAJ7727201.1"/>
    </source>
</evidence>
<evidence type="ECO:0000313" key="3">
    <source>
        <dbReference type="Proteomes" id="UP001215598"/>
    </source>
</evidence>
<sequence>MGRHGIFPDDRLRYLRTHRPPLSLIHPRPPRPQVFQLAHLPSAPSLRQLVLEEPAKHIRFVDEVLPLAAHRKGDADIVQNRGNGTGHYKSRSRRNGGRARTLHIADRHDTVFVLVVISLRRVCVRTPEKNATISARYPAFASRIVLRTCTYRVVGVERHVEVTEMRSEHNTALRAESANRKLALNSLHPLDIVPVLAHVCAECACNGSEYDVVDRTAA</sequence>
<feature type="region of interest" description="Disordered" evidence="1">
    <location>
        <begin position="77"/>
        <end position="97"/>
    </location>
</feature>
<proteinExistence type="predicted"/>
<dbReference type="EMBL" id="JARKIB010000181">
    <property type="protein sequence ID" value="KAJ7727201.1"/>
    <property type="molecule type" value="Genomic_DNA"/>
</dbReference>
<organism evidence="2 3">
    <name type="scientific">Mycena metata</name>
    <dbReference type="NCBI Taxonomy" id="1033252"/>
    <lineage>
        <taxon>Eukaryota</taxon>
        <taxon>Fungi</taxon>
        <taxon>Dikarya</taxon>
        <taxon>Basidiomycota</taxon>
        <taxon>Agaricomycotina</taxon>
        <taxon>Agaricomycetes</taxon>
        <taxon>Agaricomycetidae</taxon>
        <taxon>Agaricales</taxon>
        <taxon>Marasmiineae</taxon>
        <taxon>Mycenaceae</taxon>
        <taxon>Mycena</taxon>
    </lineage>
</organism>